<dbReference type="PROSITE" id="PS52016">
    <property type="entry name" value="TONB_DEPENDENT_REC_3"/>
    <property type="match status" value="1"/>
</dbReference>
<keyword evidence="3 7" id="KW-1134">Transmembrane beta strand</keyword>
<accession>A0ABR7E6R3</accession>
<dbReference type="Proteomes" id="UP000644010">
    <property type="component" value="Unassembled WGS sequence"/>
</dbReference>
<evidence type="ECO:0000313" key="10">
    <source>
        <dbReference type="Proteomes" id="UP000644010"/>
    </source>
</evidence>
<organism evidence="9 10">
    <name type="scientific">Parabacteroides segnis</name>
    <dbReference type="NCBI Taxonomy" id="2763058"/>
    <lineage>
        <taxon>Bacteria</taxon>
        <taxon>Pseudomonadati</taxon>
        <taxon>Bacteroidota</taxon>
        <taxon>Bacteroidia</taxon>
        <taxon>Bacteroidales</taxon>
        <taxon>Tannerellaceae</taxon>
        <taxon>Parabacteroides</taxon>
    </lineage>
</organism>
<evidence type="ECO:0000256" key="2">
    <source>
        <dbReference type="ARBA" id="ARBA00022448"/>
    </source>
</evidence>
<dbReference type="Pfam" id="PF07660">
    <property type="entry name" value="STN"/>
    <property type="match status" value="1"/>
</dbReference>
<dbReference type="InterPro" id="IPR023996">
    <property type="entry name" value="TonB-dep_OMP_SusC/RagA"/>
</dbReference>
<proteinExistence type="inferred from homology"/>
<keyword evidence="10" id="KW-1185">Reference proteome</keyword>
<feature type="domain" description="Secretin/TonB short N-terminal" evidence="8">
    <location>
        <begin position="34"/>
        <end position="85"/>
    </location>
</feature>
<dbReference type="NCBIfam" id="TIGR04057">
    <property type="entry name" value="SusC_RagA_signa"/>
    <property type="match status" value="1"/>
</dbReference>
<dbReference type="Gene3D" id="2.40.170.20">
    <property type="entry name" value="TonB-dependent receptor, beta-barrel domain"/>
    <property type="match status" value="1"/>
</dbReference>
<keyword evidence="5 7" id="KW-0472">Membrane</keyword>
<dbReference type="Pfam" id="PF13715">
    <property type="entry name" value="CarbopepD_reg_2"/>
    <property type="match status" value="1"/>
</dbReference>
<dbReference type="NCBIfam" id="TIGR04056">
    <property type="entry name" value="OMP_RagA_SusC"/>
    <property type="match status" value="1"/>
</dbReference>
<dbReference type="Gene3D" id="2.60.40.1120">
    <property type="entry name" value="Carboxypeptidase-like, regulatory domain"/>
    <property type="match status" value="1"/>
</dbReference>
<comment type="similarity">
    <text evidence="7">Belongs to the TonB-dependent receptor family.</text>
</comment>
<comment type="subcellular location">
    <subcellularLocation>
        <location evidence="1 7">Cell outer membrane</location>
        <topology evidence="1 7">Multi-pass membrane protein</topology>
    </subcellularLocation>
</comment>
<dbReference type="InterPro" id="IPR011662">
    <property type="entry name" value="Secretin/TonB_short_N"/>
</dbReference>
<dbReference type="InterPro" id="IPR037066">
    <property type="entry name" value="Plug_dom_sf"/>
</dbReference>
<reference evidence="9 10" key="1">
    <citation type="submission" date="2020-08" db="EMBL/GenBank/DDBJ databases">
        <title>Genome public.</title>
        <authorList>
            <person name="Liu C."/>
            <person name="Sun Q."/>
        </authorList>
    </citation>
    <scope>NUCLEOTIDE SEQUENCE [LARGE SCALE GENOMIC DNA]</scope>
    <source>
        <strain evidence="9 10">BX2</strain>
    </source>
</reference>
<dbReference type="InterPro" id="IPR012910">
    <property type="entry name" value="Plug_dom"/>
</dbReference>
<sequence length="1109" mass="125613">MATNTYSQNAILNLHMENATIEDVINSIEKQTGYHFLYNKNIVDVNHKVTVSTVGKPIAEVLDGLFENADISYTISDKHIVLNKKGIFMQVTQSKAITGNVVDMNGEPIIGVNVVEKGTTNGTVTDLNGKFSINISPSSTIVVSYIGYVSQEIRVGNNTNIVIELKEDTQTLDEVVVVGYGTMRKKDLTGAVSQVRPDKLLKEGITTVQDILRTGVPGLNVGVSSSAKGGGSLQVRGQRSLSANNDPLIVVDNVIFFGELSEINPQDIEQVDVLKDASSAAVFGAKSANGVIIITTKKGKSDKPSVRFDANWGVTAMGRQRKVYDADGYLDFRSDWFDSQTGFVNPGKYRQPTSENLAKYGLTLDEWRAMSVDKGTDDEIWLSRLGLFDKEKENYFAGKTYDWYDEAYRTGFKQDYNASISGRGEKMNYYFSMGYLDSKGQVIGDDYKSIRSNLKLDATVSNFLTLGANVNFQDRTDGNLAVAPGDVLQKNSPYSTPYEDDGSLAWHPMGENPLNMGYNYRFDKQYKDLERGYTTLNTILTAKVKLPFNINYTLNFTPRFQWYHNRYHESSQHPEWKSKHNGAVDREQTSRFEWLVNNTINWDYTFVEKHKVNVTLAQEAEEHRRWTDKINARDFTPTDALGLHYVNSADKLKSSFSTDDTHSTGDALLARLFYAYDDKYMTTLSVRRDGYSAFGTSNPRATFWSAALAWTFTEEDFFTWEPMSRGKLRASWGSNGNRGVGIYDALSNLTTGSGPYAYIGSNGSLEEISMLYVSRMANPNLRWERTTSWNFGLDFGFLNDRITGSLEYYQMPTTDLVMSQSLPSITGFSNITTNLGEVQNKGFELTLNTLNIQNENFEWSSSINLSLNRNKIVHLYYTFEDVVDENGNVIGRKEVDDQKNKWFIGKDINEIWNYQYEGIWQVGEEEEAAKYKQVPGDPKFKDVYDVENRRYSNEDKVFQGSTSPRFRWSFRNDFTFWKNFNVSVNIYSKWGHKGSEEFINSGYQAERQNVYRLKYWTPDNPTNNYARLGASNVASGGERIIDKSFIRLESIALEYNVPKKYLSKFHIGGLRVSGSVRNVACWTKEWQYNDPEYGSLVPVSFNFGLGVTL</sequence>
<comment type="caution">
    <text evidence="9">The sequence shown here is derived from an EMBL/GenBank/DDBJ whole genome shotgun (WGS) entry which is preliminary data.</text>
</comment>
<evidence type="ECO:0000256" key="7">
    <source>
        <dbReference type="PROSITE-ProRule" id="PRU01360"/>
    </source>
</evidence>
<dbReference type="InterPro" id="IPR008969">
    <property type="entry name" value="CarboxyPept-like_regulatory"/>
</dbReference>
<evidence type="ECO:0000256" key="3">
    <source>
        <dbReference type="ARBA" id="ARBA00022452"/>
    </source>
</evidence>
<protein>
    <submittedName>
        <fullName evidence="9">TonB-dependent receptor</fullName>
    </submittedName>
</protein>
<evidence type="ECO:0000256" key="5">
    <source>
        <dbReference type="ARBA" id="ARBA00023136"/>
    </source>
</evidence>
<dbReference type="EMBL" id="JACOOI010000030">
    <property type="protein sequence ID" value="MBC5645430.1"/>
    <property type="molecule type" value="Genomic_DNA"/>
</dbReference>
<gene>
    <name evidence="9" type="ORF">H8S77_21330</name>
</gene>
<evidence type="ECO:0000256" key="4">
    <source>
        <dbReference type="ARBA" id="ARBA00022692"/>
    </source>
</evidence>
<keyword evidence="4 7" id="KW-0812">Transmembrane</keyword>
<dbReference type="SMART" id="SM00965">
    <property type="entry name" value="STN"/>
    <property type="match status" value="1"/>
</dbReference>
<dbReference type="InterPro" id="IPR039426">
    <property type="entry name" value="TonB-dep_rcpt-like"/>
</dbReference>
<evidence type="ECO:0000313" key="9">
    <source>
        <dbReference type="EMBL" id="MBC5645430.1"/>
    </source>
</evidence>
<evidence type="ECO:0000256" key="1">
    <source>
        <dbReference type="ARBA" id="ARBA00004571"/>
    </source>
</evidence>
<dbReference type="SUPFAM" id="SSF49464">
    <property type="entry name" value="Carboxypeptidase regulatory domain-like"/>
    <property type="match status" value="1"/>
</dbReference>
<dbReference type="Gene3D" id="2.170.130.10">
    <property type="entry name" value="TonB-dependent receptor, plug domain"/>
    <property type="match status" value="1"/>
</dbReference>
<dbReference type="Gene3D" id="3.55.50.30">
    <property type="match status" value="1"/>
</dbReference>
<evidence type="ECO:0000259" key="8">
    <source>
        <dbReference type="SMART" id="SM00965"/>
    </source>
</evidence>
<evidence type="ECO:0000256" key="6">
    <source>
        <dbReference type="ARBA" id="ARBA00023237"/>
    </source>
</evidence>
<keyword evidence="6 7" id="KW-0998">Cell outer membrane</keyword>
<dbReference type="SUPFAM" id="SSF56935">
    <property type="entry name" value="Porins"/>
    <property type="match status" value="1"/>
</dbReference>
<dbReference type="Pfam" id="PF07715">
    <property type="entry name" value="Plug"/>
    <property type="match status" value="1"/>
</dbReference>
<dbReference type="InterPro" id="IPR036942">
    <property type="entry name" value="Beta-barrel_TonB_sf"/>
</dbReference>
<keyword evidence="2 7" id="KW-0813">Transport</keyword>
<dbReference type="InterPro" id="IPR023997">
    <property type="entry name" value="TonB-dep_OMP_SusC/RagA_CS"/>
</dbReference>
<name>A0ABR7E6R3_9BACT</name>
<keyword evidence="9" id="KW-0675">Receptor</keyword>